<keyword evidence="5 7" id="KW-1133">Transmembrane helix</keyword>
<dbReference type="PANTHER" id="PTHR42718:SF47">
    <property type="entry name" value="METHYL VIOLOGEN RESISTANCE PROTEIN SMVA"/>
    <property type="match status" value="1"/>
</dbReference>
<comment type="caution">
    <text evidence="9">The sequence shown here is derived from an EMBL/GenBank/DDBJ whole genome shotgun (WGS) entry which is preliminary data.</text>
</comment>
<dbReference type="PANTHER" id="PTHR42718">
    <property type="entry name" value="MAJOR FACILITATOR SUPERFAMILY MULTIDRUG TRANSPORTER MFSC"/>
    <property type="match status" value="1"/>
</dbReference>
<dbReference type="EMBL" id="QMEY01000014">
    <property type="protein sequence ID" value="RBQ16972.1"/>
    <property type="molecule type" value="Genomic_DNA"/>
</dbReference>
<evidence type="ECO:0000256" key="2">
    <source>
        <dbReference type="ARBA" id="ARBA00022448"/>
    </source>
</evidence>
<protein>
    <submittedName>
        <fullName evidence="9">MFS transporter</fullName>
    </submittedName>
</protein>
<evidence type="ECO:0000256" key="4">
    <source>
        <dbReference type="ARBA" id="ARBA00022692"/>
    </source>
</evidence>
<evidence type="ECO:0000256" key="7">
    <source>
        <dbReference type="SAM" id="Phobius"/>
    </source>
</evidence>
<keyword evidence="2" id="KW-0813">Transport</keyword>
<feature type="domain" description="Major facilitator superfamily (MFS) profile" evidence="8">
    <location>
        <begin position="20"/>
        <end position="504"/>
    </location>
</feature>
<dbReference type="OrthoDB" id="3218509at2"/>
<feature type="transmembrane region" description="Helical" evidence="7">
    <location>
        <begin position="235"/>
        <end position="252"/>
    </location>
</feature>
<evidence type="ECO:0000256" key="1">
    <source>
        <dbReference type="ARBA" id="ARBA00004651"/>
    </source>
</evidence>
<keyword evidence="6 7" id="KW-0472">Membrane</keyword>
<feature type="transmembrane region" description="Helical" evidence="7">
    <location>
        <begin position="273"/>
        <end position="294"/>
    </location>
</feature>
<feature type="transmembrane region" description="Helical" evidence="7">
    <location>
        <begin position="410"/>
        <end position="427"/>
    </location>
</feature>
<dbReference type="SUPFAM" id="SSF103473">
    <property type="entry name" value="MFS general substrate transporter"/>
    <property type="match status" value="1"/>
</dbReference>
<feature type="transmembrane region" description="Helical" evidence="7">
    <location>
        <begin position="339"/>
        <end position="359"/>
    </location>
</feature>
<organism evidence="9 10">
    <name type="scientific">Spongiactinospora rosea</name>
    <dbReference type="NCBI Taxonomy" id="2248750"/>
    <lineage>
        <taxon>Bacteria</taxon>
        <taxon>Bacillati</taxon>
        <taxon>Actinomycetota</taxon>
        <taxon>Actinomycetes</taxon>
        <taxon>Streptosporangiales</taxon>
        <taxon>Streptosporangiaceae</taxon>
        <taxon>Spongiactinospora</taxon>
    </lineage>
</organism>
<feature type="transmembrane region" description="Helical" evidence="7">
    <location>
        <begin position="474"/>
        <end position="498"/>
    </location>
</feature>
<dbReference type="InterPro" id="IPR011701">
    <property type="entry name" value="MFS"/>
</dbReference>
<dbReference type="Proteomes" id="UP000253303">
    <property type="component" value="Unassembled WGS sequence"/>
</dbReference>
<feature type="transmembrane region" description="Helical" evidence="7">
    <location>
        <begin position="86"/>
        <end position="105"/>
    </location>
</feature>
<feature type="transmembrane region" description="Helical" evidence="7">
    <location>
        <begin position="206"/>
        <end position="223"/>
    </location>
</feature>
<evidence type="ECO:0000256" key="3">
    <source>
        <dbReference type="ARBA" id="ARBA00022475"/>
    </source>
</evidence>
<dbReference type="InterPro" id="IPR020846">
    <property type="entry name" value="MFS_dom"/>
</dbReference>
<dbReference type="AlphaFoldDB" id="A0A366LUV9"/>
<feature type="transmembrane region" description="Helical" evidence="7">
    <location>
        <begin position="365"/>
        <end position="389"/>
    </location>
</feature>
<feature type="transmembrane region" description="Helical" evidence="7">
    <location>
        <begin position="306"/>
        <end position="327"/>
    </location>
</feature>
<dbReference type="GO" id="GO:0005886">
    <property type="term" value="C:plasma membrane"/>
    <property type="evidence" value="ECO:0007669"/>
    <property type="project" value="UniProtKB-SubCell"/>
</dbReference>
<evidence type="ECO:0000256" key="6">
    <source>
        <dbReference type="ARBA" id="ARBA00023136"/>
    </source>
</evidence>
<evidence type="ECO:0000313" key="9">
    <source>
        <dbReference type="EMBL" id="RBQ16972.1"/>
    </source>
</evidence>
<accession>A0A366LUV9</accession>
<keyword evidence="4 7" id="KW-0812">Transmembrane</keyword>
<feature type="transmembrane region" description="Helical" evidence="7">
    <location>
        <begin position="144"/>
        <end position="164"/>
    </location>
</feature>
<dbReference type="PROSITE" id="PS50850">
    <property type="entry name" value="MFS"/>
    <property type="match status" value="1"/>
</dbReference>
<evidence type="ECO:0000259" key="8">
    <source>
        <dbReference type="PROSITE" id="PS50850"/>
    </source>
</evidence>
<dbReference type="GO" id="GO:0022857">
    <property type="term" value="F:transmembrane transporter activity"/>
    <property type="evidence" value="ECO:0007669"/>
    <property type="project" value="InterPro"/>
</dbReference>
<feature type="transmembrane region" description="Helical" evidence="7">
    <location>
        <begin position="21"/>
        <end position="42"/>
    </location>
</feature>
<comment type="subcellular location">
    <subcellularLocation>
        <location evidence="1">Cell membrane</location>
        <topology evidence="1">Multi-pass membrane protein</topology>
    </subcellularLocation>
</comment>
<dbReference type="Gene3D" id="1.20.1250.20">
    <property type="entry name" value="MFS general substrate transporter like domains"/>
    <property type="match status" value="1"/>
</dbReference>
<evidence type="ECO:0000256" key="5">
    <source>
        <dbReference type="ARBA" id="ARBA00022989"/>
    </source>
</evidence>
<feature type="transmembrane region" description="Helical" evidence="7">
    <location>
        <begin position="111"/>
        <end position="132"/>
    </location>
</feature>
<dbReference type="InterPro" id="IPR036259">
    <property type="entry name" value="MFS_trans_sf"/>
</dbReference>
<dbReference type="CDD" id="cd17321">
    <property type="entry name" value="MFS_MMR_MDR_like"/>
    <property type="match status" value="1"/>
</dbReference>
<reference evidence="9 10" key="1">
    <citation type="submission" date="2018-06" db="EMBL/GenBank/DDBJ databases">
        <title>Sphaerisporangium craniellae sp. nov., isolated from a marine sponge in the South China Sea.</title>
        <authorList>
            <person name="Li L."/>
        </authorList>
    </citation>
    <scope>NUCLEOTIDE SEQUENCE [LARGE SCALE GENOMIC DNA]</scope>
    <source>
        <strain evidence="9 10">LHW63015</strain>
    </source>
</reference>
<keyword evidence="10" id="KW-1185">Reference proteome</keyword>
<dbReference type="Pfam" id="PF07690">
    <property type="entry name" value="MFS_1"/>
    <property type="match status" value="1"/>
</dbReference>
<proteinExistence type="predicted"/>
<keyword evidence="3" id="KW-1003">Cell membrane</keyword>
<gene>
    <name evidence="9" type="ORF">DP939_27775</name>
</gene>
<feature type="transmembrane region" description="Helical" evidence="7">
    <location>
        <begin position="57"/>
        <end position="74"/>
    </location>
</feature>
<feature type="transmembrane region" description="Helical" evidence="7">
    <location>
        <begin position="170"/>
        <end position="194"/>
    </location>
</feature>
<name>A0A366LUV9_9ACTN</name>
<sequence>MVHTSVIERAPRAGAREWAGLAVLALPCLLLSLDVSVLHLALPHLGADLGAGSVEQLWIMDIYGFMIAGFLVTMGSLGDRIGRRRLLLIGAVAFGAASVAAAYAPTPGLLIAARAVLGVAGATLMPSTLALISNMFTDPRQRGVAISVWMTCFMGGIAIGPPVAGVLLEHFWWGSVFLAGVPVMALLLVAGPLLLPEYRDPAADRLDLVSVALSLAAVLPVTYGLKELAKDGPHPVPLLATAVGAAFAAAFVRRQRGLAHPLMDLRLFANRAFGVALAITMLNVFAFGGVYLVMAQYLQLVEGLSPLGAGLLLVPPATATIVGCLATPFLARRIPAGRLVGGGLLVSAAGLLLILPLDAASGPTLALIGMTVGYLGLAPAAVLGADLVIGAAPPEKAGAASALSETSGEFGMALGIAVLGTLNTAIYRSGLTVPADVPPEAAAASRDTLVGALDAARGLPADVAARLLASGREAFVSGVHVVAVTSVVIIVLLAVLALTRLRSR</sequence>
<evidence type="ECO:0000313" key="10">
    <source>
        <dbReference type="Proteomes" id="UP000253303"/>
    </source>
</evidence>